<keyword evidence="7 8" id="KW-0132">Cell division</keyword>
<dbReference type="RefSeq" id="WP_231438370.1">
    <property type="nucleotide sequence ID" value="NZ_JAJOMB010000001.1"/>
</dbReference>
<dbReference type="HAMAP" id="MF_00639">
    <property type="entry name" value="MurD"/>
    <property type="match status" value="1"/>
</dbReference>
<keyword evidence="7 8" id="KW-0133">Cell shape</keyword>
<evidence type="ECO:0000256" key="2">
    <source>
        <dbReference type="ARBA" id="ARBA00004752"/>
    </source>
</evidence>
<feature type="binding site" evidence="7">
    <location>
        <begin position="116"/>
        <end position="122"/>
    </location>
    <ligand>
        <name>ATP</name>
        <dbReference type="ChEBI" id="CHEBI:30616"/>
    </ligand>
</feature>
<evidence type="ECO:0000313" key="11">
    <source>
        <dbReference type="EMBL" id="MCD5309444.1"/>
    </source>
</evidence>
<comment type="catalytic activity">
    <reaction evidence="7 8">
        <text>UDP-N-acetyl-alpha-D-muramoyl-L-alanine + D-glutamate + ATP = UDP-N-acetyl-alpha-D-muramoyl-L-alanyl-D-glutamate + ADP + phosphate + H(+)</text>
        <dbReference type="Rhea" id="RHEA:16429"/>
        <dbReference type="ChEBI" id="CHEBI:15378"/>
        <dbReference type="ChEBI" id="CHEBI:29986"/>
        <dbReference type="ChEBI" id="CHEBI:30616"/>
        <dbReference type="ChEBI" id="CHEBI:43474"/>
        <dbReference type="ChEBI" id="CHEBI:83898"/>
        <dbReference type="ChEBI" id="CHEBI:83900"/>
        <dbReference type="ChEBI" id="CHEBI:456216"/>
        <dbReference type="EC" id="6.3.2.9"/>
    </reaction>
</comment>
<dbReference type="GO" id="GO:0005524">
    <property type="term" value="F:ATP binding"/>
    <property type="evidence" value="ECO:0007669"/>
    <property type="project" value="UniProtKB-UniRule"/>
</dbReference>
<feature type="domain" description="Mur ligase C-terminal" evidence="9">
    <location>
        <begin position="301"/>
        <end position="419"/>
    </location>
</feature>
<dbReference type="InterPro" id="IPR036565">
    <property type="entry name" value="Mur-like_cat_sf"/>
</dbReference>
<evidence type="ECO:0000256" key="8">
    <source>
        <dbReference type="RuleBase" id="RU003664"/>
    </source>
</evidence>
<dbReference type="EC" id="6.3.2.9" evidence="7 8"/>
<dbReference type="Proteomes" id="UP001138997">
    <property type="component" value="Unassembled WGS sequence"/>
</dbReference>
<evidence type="ECO:0000256" key="3">
    <source>
        <dbReference type="ARBA" id="ARBA00022490"/>
    </source>
</evidence>
<dbReference type="InterPro" id="IPR036615">
    <property type="entry name" value="Mur_ligase_C_dom_sf"/>
</dbReference>
<dbReference type="SUPFAM" id="SSF51984">
    <property type="entry name" value="MurCD N-terminal domain"/>
    <property type="match status" value="1"/>
</dbReference>
<dbReference type="AlphaFoldDB" id="A0A9X1SRB7"/>
<evidence type="ECO:0000259" key="10">
    <source>
        <dbReference type="Pfam" id="PF08245"/>
    </source>
</evidence>
<dbReference type="EMBL" id="JAJOMB010000001">
    <property type="protein sequence ID" value="MCD5309444.1"/>
    <property type="molecule type" value="Genomic_DNA"/>
</dbReference>
<dbReference type="GO" id="GO:0009252">
    <property type="term" value="P:peptidoglycan biosynthetic process"/>
    <property type="evidence" value="ECO:0007669"/>
    <property type="project" value="UniProtKB-UniRule"/>
</dbReference>
<keyword evidence="6 7" id="KW-0067">ATP-binding</keyword>
<dbReference type="PANTHER" id="PTHR43692:SF1">
    <property type="entry name" value="UDP-N-ACETYLMURAMOYLALANINE--D-GLUTAMATE LIGASE"/>
    <property type="match status" value="1"/>
</dbReference>
<dbReference type="GO" id="GO:0008360">
    <property type="term" value="P:regulation of cell shape"/>
    <property type="evidence" value="ECO:0007669"/>
    <property type="project" value="UniProtKB-KW"/>
</dbReference>
<dbReference type="GO" id="GO:0008764">
    <property type="term" value="F:UDP-N-acetylmuramoylalanine-D-glutamate ligase activity"/>
    <property type="evidence" value="ECO:0007669"/>
    <property type="project" value="UniProtKB-UniRule"/>
</dbReference>
<dbReference type="InterPro" id="IPR013221">
    <property type="entry name" value="Mur_ligase_cen"/>
</dbReference>
<keyword evidence="5 7" id="KW-0547">Nucleotide-binding</keyword>
<feature type="domain" description="Mur ligase central" evidence="10">
    <location>
        <begin position="114"/>
        <end position="232"/>
    </location>
</feature>
<dbReference type="SUPFAM" id="SSF53623">
    <property type="entry name" value="MurD-like peptide ligases, catalytic domain"/>
    <property type="match status" value="1"/>
</dbReference>
<evidence type="ECO:0000259" key="9">
    <source>
        <dbReference type="Pfam" id="PF02875"/>
    </source>
</evidence>
<evidence type="ECO:0000313" key="12">
    <source>
        <dbReference type="Proteomes" id="UP001138997"/>
    </source>
</evidence>
<comment type="caution">
    <text evidence="11">The sequence shown here is derived from an EMBL/GenBank/DDBJ whole genome shotgun (WGS) entry which is preliminary data.</text>
</comment>
<proteinExistence type="inferred from homology"/>
<sequence>MTEPLSWDDLDGRRVGIYGLGREGEASLRACQARGIEPLLVDDNPPPGGVEGRKVLATAEGGAEALAVCEIVIKSPGISRYSPLITDLVEQGVAVVGGLGLWVQGADPDKVVLITGTKGKSTTASIAGHLLKGLGYRTLVGGNIGVPPFDPALDPAVGGAEQDFWVIEVSSYQATDILTAPHVVGVTSLNPDHLPWHAGDLETYYRDKLSIAGRPGARWTVANGDSAEIRERQNLLGPQIEWITAQDAGQSWIDELGLLGVHNRRNAAICRRMLQKLGVPAAEDEAALARAATGFAGLESRLQQVGMIDQVSFVDDGLSTNVLPTLAAIEAFEGRRVALIVGGQDRGIDYAPLAQGLREHATEVLVLTIPDNGPRIAAELNRAGCGPNATVKETSDLDEAVEEGYAWARPNGVVLLSPAAPSFGRFRDYRQRGEAFVEAMNRISRRGQ</sequence>
<evidence type="ECO:0000256" key="5">
    <source>
        <dbReference type="ARBA" id="ARBA00022741"/>
    </source>
</evidence>
<keyword evidence="12" id="KW-1185">Reference proteome</keyword>
<reference evidence="11" key="1">
    <citation type="submission" date="2021-11" db="EMBL/GenBank/DDBJ databases">
        <title>Streptomyces corallinus and Kineosporia corallina sp. nov., two new coral-derived marine actinobacteria.</title>
        <authorList>
            <person name="Buangrab K."/>
            <person name="Sutthacheep M."/>
            <person name="Yeemin T."/>
            <person name="Harunari E."/>
            <person name="Igarashi Y."/>
            <person name="Sripreechasak P."/>
            <person name="Kanchanasin P."/>
            <person name="Tanasupawat S."/>
            <person name="Phongsopitanun W."/>
        </authorList>
    </citation>
    <scope>NUCLEOTIDE SEQUENCE</scope>
    <source>
        <strain evidence="11">JCM 31032</strain>
    </source>
</reference>
<keyword evidence="7 8" id="KW-0961">Cell wall biogenesis/degradation</keyword>
<dbReference type="Pfam" id="PF02875">
    <property type="entry name" value="Mur_ligase_C"/>
    <property type="match status" value="1"/>
</dbReference>
<protein>
    <recommendedName>
        <fullName evidence="7 8">UDP-N-acetylmuramoylalanine--D-glutamate ligase</fullName>
        <ecNumber evidence="7 8">6.3.2.9</ecNumber>
    </recommendedName>
    <alternativeName>
        <fullName evidence="7">D-glutamic acid-adding enzyme</fullName>
    </alternativeName>
    <alternativeName>
        <fullName evidence="7">UDP-N-acetylmuramoyl-L-alanyl-D-glutamate synthetase</fullName>
    </alternativeName>
</protein>
<comment type="function">
    <text evidence="7 8">Cell wall formation. Catalyzes the addition of glutamate to the nucleotide precursor UDP-N-acetylmuramoyl-L-alanine (UMA).</text>
</comment>
<evidence type="ECO:0000256" key="4">
    <source>
        <dbReference type="ARBA" id="ARBA00022598"/>
    </source>
</evidence>
<keyword evidence="4 7" id="KW-0436">Ligase</keyword>
<dbReference type="Gene3D" id="3.40.1190.10">
    <property type="entry name" value="Mur-like, catalytic domain"/>
    <property type="match status" value="1"/>
</dbReference>
<comment type="pathway">
    <text evidence="2 7 8">Cell wall biogenesis; peptidoglycan biosynthesis.</text>
</comment>
<gene>
    <name evidence="7 11" type="primary">murD</name>
    <name evidence="11" type="ORF">LR394_00925</name>
</gene>
<evidence type="ECO:0000256" key="6">
    <source>
        <dbReference type="ARBA" id="ARBA00022840"/>
    </source>
</evidence>
<dbReference type="GO" id="GO:0051301">
    <property type="term" value="P:cell division"/>
    <property type="evidence" value="ECO:0007669"/>
    <property type="project" value="UniProtKB-KW"/>
</dbReference>
<name>A0A9X1SRB7_9ACTN</name>
<keyword evidence="3 7" id="KW-0963">Cytoplasm</keyword>
<comment type="subcellular location">
    <subcellularLocation>
        <location evidence="1 7 8">Cytoplasm</location>
    </subcellularLocation>
</comment>
<dbReference type="InterPro" id="IPR005762">
    <property type="entry name" value="MurD"/>
</dbReference>
<accession>A0A9X1SRB7</accession>
<dbReference type="PANTHER" id="PTHR43692">
    <property type="entry name" value="UDP-N-ACETYLMURAMOYLALANINE--D-GLUTAMATE LIGASE"/>
    <property type="match status" value="1"/>
</dbReference>
<dbReference type="NCBIfam" id="TIGR01087">
    <property type="entry name" value="murD"/>
    <property type="match status" value="1"/>
</dbReference>
<dbReference type="Gene3D" id="3.90.190.20">
    <property type="entry name" value="Mur ligase, C-terminal domain"/>
    <property type="match status" value="1"/>
</dbReference>
<dbReference type="SUPFAM" id="SSF53244">
    <property type="entry name" value="MurD-like peptide ligases, peptide-binding domain"/>
    <property type="match status" value="1"/>
</dbReference>
<evidence type="ECO:0000256" key="7">
    <source>
        <dbReference type="HAMAP-Rule" id="MF_00639"/>
    </source>
</evidence>
<organism evidence="11 12">
    <name type="scientific">Kineosporia babensis</name>
    <dbReference type="NCBI Taxonomy" id="499548"/>
    <lineage>
        <taxon>Bacteria</taxon>
        <taxon>Bacillati</taxon>
        <taxon>Actinomycetota</taxon>
        <taxon>Actinomycetes</taxon>
        <taxon>Kineosporiales</taxon>
        <taxon>Kineosporiaceae</taxon>
        <taxon>Kineosporia</taxon>
    </lineage>
</organism>
<dbReference type="Gene3D" id="3.40.50.720">
    <property type="entry name" value="NAD(P)-binding Rossmann-like Domain"/>
    <property type="match status" value="1"/>
</dbReference>
<keyword evidence="7 8" id="KW-0573">Peptidoglycan synthesis</keyword>
<evidence type="ECO:0000256" key="1">
    <source>
        <dbReference type="ARBA" id="ARBA00004496"/>
    </source>
</evidence>
<dbReference type="GO" id="GO:0005737">
    <property type="term" value="C:cytoplasm"/>
    <property type="evidence" value="ECO:0007669"/>
    <property type="project" value="UniProtKB-SubCell"/>
</dbReference>
<dbReference type="GO" id="GO:0071555">
    <property type="term" value="P:cell wall organization"/>
    <property type="evidence" value="ECO:0007669"/>
    <property type="project" value="UniProtKB-KW"/>
</dbReference>
<dbReference type="InterPro" id="IPR004101">
    <property type="entry name" value="Mur_ligase_C"/>
</dbReference>
<keyword evidence="7 8" id="KW-0131">Cell cycle</keyword>
<dbReference type="Pfam" id="PF08245">
    <property type="entry name" value="Mur_ligase_M"/>
    <property type="match status" value="1"/>
</dbReference>
<comment type="similarity">
    <text evidence="7">Belongs to the MurCDEF family.</text>
</comment>